<sequence>MLSRIFGECPQVKLIDFLVAHPWSEFSKTELAEGAQITRPTIYKLLDKLLAENLVIKTKKTGNIQLYQTNRNSPVIKHISSLQGFLADMELEKEKKSFKEGNIELPDEKLDEMLGLSKEKIKMKELNEDKIHPNMVKIVKKV</sequence>
<proteinExistence type="predicted"/>
<dbReference type="Proteomes" id="UP000062768">
    <property type="component" value="Chromosome I"/>
</dbReference>
<dbReference type="SUPFAM" id="SSF46785">
    <property type="entry name" value="Winged helix' DNA-binding domain"/>
    <property type="match status" value="1"/>
</dbReference>
<keyword evidence="2" id="KW-1185">Reference proteome</keyword>
<protein>
    <recommendedName>
        <fullName evidence="3">HTH arsR-type domain-containing protein</fullName>
    </recommendedName>
</protein>
<organism evidence="1 2">
    <name type="scientific">Methanobacterium formicicum</name>
    <dbReference type="NCBI Taxonomy" id="2162"/>
    <lineage>
        <taxon>Archaea</taxon>
        <taxon>Methanobacteriati</taxon>
        <taxon>Methanobacteriota</taxon>
        <taxon>Methanomada group</taxon>
        <taxon>Methanobacteria</taxon>
        <taxon>Methanobacteriales</taxon>
        <taxon>Methanobacteriaceae</taxon>
        <taxon>Methanobacterium</taxon>
    </lineage>
</organism>
<dbReference type="GeneID" id="26739426"/>
<dbReference type="InterPro" id="IPR036390">
    <property type="entry name" value="WH_DNA-bd_sf"/>
</dbReference>
<accession>A0A0S4FP07</accession>
<evidence type="ECO:0000313" key="2">
    <source>
        <dbReference type="Proteomes" id="UP000062768"/>
    </source>
</evidence>
<gene>
    <name evidence="1" type="ORF">MB9_1176</name>
</gene>
<dbReference type="RefSeq" id="WP_060537669.1">
    <property type="nucleotide sequence ID" value="NZ_LN734822.1"/>
</dbReference>
<dbReference type="AlphaFoldDB" id="A0A0S4FP07"/>
<dbReference type="EMBL" id="LN734822">
    <property type="protein sequence ID" value="CEL24814.1"/>
    <property type="molecule type" value="Genomic_DNA"/>
</dbReference>
<evidence type="ECO:0000313" key="1">
    <source>
        <dbReference type="EMBL" id="CEL24814.1"/>
    </source>
</evidence>
<evidence type="ECO:0008006" key="3">
    <source>
        <dbReference type="Google" id="ProtNLM"/>
    </source>
</evidence>
<dbReference type="InterPro" id="IPR036388">
    <property type="entry name" value="WH-like_DNA-bd_sf"/>
</dbReference>
<name>A0A0S4FP07_METFO</name>
<dbReference type="InterPro" id="IPR011991">
    <property type="entry name" value="ArsR-like_HTH"/>
</dbReference>
<dbReference type="PATRIC" id="fig|2162.10.peg.1231"/>
<reference evidence="1" key="1">
    <citation type="submission" date="2014-09" db="EMBL/GenBank/DDBJ databases">
        <authorList>
            <person name="Wibberg D."/>
        </authorList>
    </citation>
    <scope>NUCLEOTIDE SEQUENCE [LARGE SCALE GENOMIC DNA]</scope>
    <source>
        <strain evidence="1">Mb9</strain>
    </source>
</reference>
<dbReference type="Gene3D" id="1.10.10.10">
    <property type="entry name" value="Winged helix-like DNA-binding domain superfamily/Winged helix DNA-binding domain"/>
    <property type="match status" value="1"/>
</dbReference>
<dbReference type="CDD" id="cd00090">
    <property type="entry name" value="HTH_ARSR"/>
    <property type="match status" value="1"/>
</dbReference>